<organism evidence="5 6">
    <name type="scientific">Lachnellula hyalina</name>
    <dbReference type="NCBI Taxonomy" id="1316788"/>
    <lineage>
        <taxon>Eukaryota</taxon>
        <taxon>Fungi</taxon>
        <taxon>Dikarya</taxon>
        <taxon>Ascomycota</taxon>
        <taxon>Pezizomycotina</taxon>
        <taxon>Leotiomycetes</taxon>
        <taxon>Helotiales</taxon>
        <taxon>Lachnaceae</taxon>
        <taxon>Lachnellula</taxon>
    </lineage>
</organism>
<dbReference type="InterPro" id="IPR057326">
    <property type="entry name" value="KR_dom"/>
</dbReference>
<dbReference type="CDD" id="cd05374">
    <property type="entry name" value="17beta-HSD-like_SDR_c"/>
    <property type="match status" value="1"/>
</dbReference>
<comment type="similarity">
    <text evidence="1 3">Belongs to the short-chain dehydrogenases/reductases (SDR) family.</text>
</comment>
<dbReference type="InterPro" id="IPR036291">
    <property type="entry name" value="NAD(P)-bd_dom_sf"/>
</dbReference>
<evidence type="ECO:0000256" key="3">
    <source>
        <dbReference type="RuleBase" id="RU000363"/>
    </source>
</evidence>
<feature type="domain" description="Ketoreductase" evidence="4">
    <location>
        <begin position="3"/>
        <end position="189"/>
    </location>
</feature>
<dbReference type="PRINTS" id="PR00081">
    <property type="entry name" value="GDHRDH"/>
</dbReference>
<dbReference type="Proteomes" id="UP000431533">
    <property type="component" value="Unassembled WGS sequence"/>
</dbReference>
<dbReference type="Gene3D" id="3.40.50.720">
    <property type="entry name" value="NAD(P)-binding Rossmann-like Domain"/>
    <property type="match status" value="1"/>
</dbReference>
<evidence type="ECO:0000256" key="1">
    <source>
        <dbReference type="ARBA" id="ARBA00006484"/>
    </source>
</evidence>
<sequence length="274" mass="28993">MSKVWFITGTSRGLGLAIAEAALKAGASVIATARTPSQLDSLVSKYGVDKILPLALDVSNNDAVLRAVKTGHDKFGRIDIVVNNAGYADTAAVEDTTVESFHAQINTNLMGVIYVTKAVLPILRKQGSGHIFQVSSLGGRVGTPGLSAYQSAKWAVGGFSTVLAQEVAPLGIKVTVLEPGGIRTDWAGSSMKILPVSEPYKQTVGAVTDMLRVHAKEFPSLPEKIADIVLSLSEEKEPPLRLLLGPEAGNYAANAAKTIADSDEKWRHLTLSSF</sequence>
<dbReference type="EMBL" id="QGMH01000018">
    <property type="protein sequence ID" value="TVY29441.1"/>
    <property type="molecule type" value="Genomic_DNA"/>
</dbReference>
<dbReference type="PANTHER" id="PTHR43976">
    <property type="entry name" value="SHORT CHAIN DEHYDROGENASE"/>
    <property type="match status" value="1"/>
</dbReference>
<reference evidence="5 6" key="1">
    <citation type="submission" date="2018-05" db="EMBL/GenBank/DDBJ databases">
        <title>Genome sequencing and assembly of the regulated plant pathogen Lachnellula willkommii and related sister species for the development of diagnostic species identification markers.</title>
        <authorList>
            <person name="Giroux E."/>
            <person name="Bilodeau G."/>
        </authorList>
    </citation>
    <scope>NUCLEOTIDE SEQUENCE [LARGE SCALE GENOMIC DNA]</scope>
    <source>
        <strain evidence="5 6">CBS 185.66</strain>
    </source>
</reference>
<keyword evidence="2" id="KW-0560">Oxidoreductase</keyword>
<keyword evidence="6" id="KW-1185">Reference proteome</keyword>
<protein>
    <submittedName>
        <fullName evidence="5">Putative oxidoreductase</fullName>
    </submittedName>
</protein>
<comment type="caution">
    <text evidence="5">The sequence shown here is derived from an EMBL/GenBank/DDBJ whole genome shotgun (WGS) entry which is preliminary data.</text>
</comment>
<name>A0A8H8U2M8_9HELO</name>
<dbReference type="InterPro" id="IPR051911">
    <property type="entry name" value="SDR_oxidoreductase"/>
</dbReference>
<dbReference type="RefSeq" id="XP_031008228.1">
    <property type="nucleotide sequence ID" value="XM_031146861.1"/>
</dbReference>
<evidence type="ECO:0000256" key="2">
    <source>
        <dbReference type="ARBA" id="ARBA00023002"/>
    </source>
</evidence>
<dbReference type="InterPro" id="IPR002347">
    <property type="entry name" value="SDR_fam"/>
</dbReference>
<evidence type="ECO:0000313" key="5">
    <source>
        <dbReference type="EMBL" id="TVY29441.1"/>
    </source>
</evidence>
<dbReference type="AlphaFoldDB" id="A0A8H8U2M8"/>
<dbReference type="PRINTS" id="PR00080">
    <property type="entry name" value="SDRFAMILY"/>
</dbReference>
<evidence type="ECO:0000313" key="6">
    <source>
        <dbReference type="Proteomes" id="UP000431533"/>
    </source>
</evidence>
<gene>
    <name evidence="5" type="ORF">LHYA1_G001883</name>
</gene>
<dbReference type="OrthoDB" id="1274115at2759"/>
<accession>A0A8H8U2M8</accession>
<dbReference type="SUPFAM" id="SSF51735">
    <property type="entry name" value="NAD(P)-binding Rossmann-fold domains"/>
    <property type="match status" value="1"/>
</dbReference>
<dbReference type="GeneID" id="41982081"/>
<dbReference type="GO" id="GO:0016491">
    <property type="term" value="F:oxidoreductase activity"/>
    <property type="evidence" value="ECO:0007669"/>
    <property type="project" value="UniProtKB-KW"/>
</dbReference>
<proteinExistence type="inferred from homology"/>
<dbReference type="PANTHER" id="PTHR43976:SF16">
    <property type="entry name" value="SHORT-CHAIN DEHYDROGENASE_REDUCTASE FAMILY PROTEIN"/>
    <property type="match status" value="1"/>
</dbReference>
<dbReference type="NCBIfam" id="NF006114">
    <property type="entry name" value="PRK08263.1"/>
    <property type="match status" value="1"/>
</dbReference>
<dbReference type="SMART" id="SM00822">
    <property type="entry name" value="PKS_KR"/>
    <property type="match status" value="1"/>
</dbReference>
<dbReference type="Pfam" id="PF00106">
    <property type="entry name" value="adh_short"/>
    <property type="match status" value="1"/>
</dbReference>
<evidence type="ECO:0000259" key="4">
    <source>
        <dbReference type="SMART" id="SM00822"/>
    </source>
</evidence>